<dbReference type="Pfam" id="PF13191">
    <property type="entry name" value="AAA_16"/>
    <property type="match status" value="1"/>
</dbReference>
<accession>A0ABV6YVF4</accession>
<dbReference type="CDD" id="cd14014">
    <property type="entry name" value="STKc_PknB_like"/>
    <property type="match status" value="1"/>
</dbReference>
<feature type="domain" description="Protein kinase" evidence="4">
    <location>
        <begin position="11"/>
        <end position="333"/>
    </location>
</feature>
<comment type="caution">
    <text evidence="5">The sequence shown here is derived from an EMBL/GenBank/DDBJ whole genome shotgun (WGS) entry which is preliminary data.</text>
</comment>
<dbReference type="PANTHER" id="PTHR16305:SF28">
    <property type="entry name" value="GUANYLATE CYCLASE DOMAIN-CONTAINING PROTEIN"/>
    <property type="match status" value="1"/>
</dbReference>
<dbReference type="Pfam" id="PF00069">
    <property type="entry name" value="Pkinase"/>
    <property type="match status" value="2"/>
</dbReference>
<dbReference type="PROSITE" id="PS00107">
    <property type="entry name" value="PROTEIN_KINASE_ATP"/>
    <property type="match status" value="1"/>
</dbReference>
<keyword evidence="1 3" id="KW-0547">Nucleotide-binding</keyword>
<protein>
    <submittedName>
        <fullName evidence="5">Protein kinase</fullName>
    </submittedName>
</protein>
<dbReference type="InterPro" id="IPR000719">
    <property type="entry name" value="Prot_kinase_dom"/>
</dbReference>
<gene>
    <name evidence="5" type="ORF">ACFL27_08315</name>
</gene>
<dbReference type="Gene3D" id="3.40.50.300">
    <property type="entry name" value="P-loop containing nucleotide triphosphate hydrolases"/>
    <property type="match status" value="1"/>
</dbReference>
<sequence>MNQYPTEIGPYQIDDQLGKGGMGVVYRARHRETGEQVALKTVRITNEAMLRSIRREIHVMARIKHPGVVRIINHGTDKGLPWYAMELLRGETLKNYISRIWGRTETQSLWGTTGQMADKVETANRWWTLSLAELDQGLISQDQHPEPGAKADQTPSLTSGLSAGQALDLKHVFTLFQKLCEPLAYLHGEGIVHRDLKPDNIFIVADDQPVLVDFGLMMQFSGKMRRETLLVEQYSSGTVSYMAPEQIRGEFVDARADIYSLGCILFEILTGQPPFFDEDVTRILNGHLYQDPQPLSSFRQDIPGEIDHFIVQLLAKDPFKRIGYADTVATQLVRFGGEYSPVEMASKPRLYLYRSGFSGRVEQMNMLRKKLEILHQKKSQLVLFSGEAGIGKTRMVMEIGQVASRENVLVLTGACGVEKSLPFEAFRKPLQMMTDRCHGRGQNYTDRIFGQRGKILALIEPSIASLPGQDLYPEPDRLSPPAARTRLFDYLHQTLKQLAQEQSLLCILDDIHLGDELLLEFLEFVHRDFSLEESPILYLATYSEDISSEKLKRFIELAELEVITLTRLLKKDIRTMIGDMLAIKKPPPTLVQLLHQKSGGNPFFVAEFLHVAVETGLLQRDNSGRWSLVNETGTDVKQKELKNLPLPGSVYDILAIRMQDLSPSATTVLKSGAILGTLINQPLLDYMTPLPEAELIDATEELIWKQLLVRRTPDQLIMRLGIMREFVLAQIKPAERQALHHKAARGIETLVAPQKNEYLYSLGDHWEQAGHIKEARTAYHKAGQLALERFAYADAANFFESYLRLVDTVTTESITVRKALAQDILVLLGQSQVALNTMKKSIAEALSLGEEELAAECICALGMLFWRTGDMEKAKDHLEDALTRIQDKDNRKLEASFMTNLATVTYILGDPDTALYLLDQAHQIALDSDDIYNRARILGNKGLMHCEQGNMKVARELFLTSLKLQQALANRQEEAMVFSNLAILERELGHQQEAFRYIQATLDINRQIGNKLEEGIALNHLAGLCYDRGDPIEALELLHKALILHQKVDNKRFQAVTLHAMASLHCGEARYTEAQVLAEQALTLTRDMGDQRLLGWINLLQARISFELGDLAQSDGFFNDASSRGAHISDRRLQGSLLSFQATYHRLITRDLNQAQKVAGQAREIFEEIQNPLDLVPILCSLGHIALARGNSAAALFQLAGQINEQLSDHPHSETNRALANLQKAQTAFEKGDDDVLFQGELLSELPAGLRLKLRNQK</sequence>
<dbReference type="GO" id="GO:0016301">
    <property type="term" value="F:kinase activity"/>
    <property type="evidence" value="ECO:0007669"/>
    <property type="project" value="UniProtKB-KW"/>
</dbReference>
<dbReference type="InterPro" id="IPR017441">
    <property type="entry name" value="Protein_kinase_ATP_BS"/>
</dbReference>
<evidence type="ECO:0000259" key="4">
    <source>
        <dbReference type="PROSITE" id="PS50011"/>
    </source>
</evidence>
<dbReference type="EMBL" id="JBHPBY010000082">
    <property type="protein sequence ID" value="MFC1850179.1"/>
    <property type="molecule type" value="Genomic_DNA"/>
</dbReference>
<dbReference type="InterPro" id="IPR011009">
    <property type="entry name" value="Kinase-like_dom_sf"/>
</dbReference>
<dbReference type="PROSITE" id="PS00108">
    <property type="entry name" value="PROTEIN_KINASE_ST"/>
    <property type="match status" value="1"/>
</dbReference>
<evidence type="ECO:0000256" key="2">
    <source>
        <dbReference type="ARBA" id="ARBA00022840"/>
    </source>
</evidence>
<dbReference type="PANTHER" id="PTHR16305">
    <property type="entry name" value="TESTICULAR SOLUBLE ADENYLYL CYCLASE"/>
    <property type="match status" value="1"/>
</dbReference>
<evidence type="ECO:0000256" key="1">
    <source>
        <dbReference type="ARBA" id="ARBA00022741"/>
    </source>
</evidence>
<dbReference type="SUPFAM" id="SSF48452">
    <property type="entry name" value="TPR-like"/>
    <property type="match status" value="2"/>
</dbReference>
<dbReference type="Proteomes" id="UP001594351">
    <property type="component" value="Unassembled WGS sequence"/>
</dbReference>
<dbReference type="PROSITE" id="PS50011">
    <property type="entry name" value="PROTEIN_KINASE_DOM"/>
    <property type="match status" value="1"/>
</dbReference>
<dbReference type="InterPro" id="IPR008271">
    <property type="entry name" value="Ser/Thr_kinase_AS"/>
</dbReference>
<dbReference type="InterPro" id="IPR011990">
    <property type="entry name" value="TPR-like_helical_dom_sf"/>
</dbReference>
<keyword evidence="2 3" id="KW-0067">ATP-binding</keyword>
<evidence type="ECO:0000313" key="6">
    <source>
        <dbReference type="Proteomes" id="UP001594351"/>
    </source>
</evidence>
<evidence type="ECO:0000313" key="5">
    <source>
        <dbReference type="EMBL" id="MFC1850179.1"/>
    </source>
</evidence>
<keyword evidence="5" id="KW-0418">Kinase</keyword>
<name>A0ABV6YVF4_UNCC1</name>
<dbReference type="SMART" id="SM00028">
    <property type="entry name" value="TPR"/>
    <property type="match status" value="7"/>
</dbReference>
<dbReference type="Gene3D" id="1.25.40.10">
    <property type="entry name" value="Tetratricopeptide repeat domain"/>
    <property type="match status" value="2"/>
</dbReference>
<dbReference type="SUPFAM" id="SSF52540">
    <property type="entry name" value="P-loop containing nucleoside triphosphate hydrolases"/>
    <property type="match status" value="1"/>
</dbReference>
<dbReference type="SMART" id="SM00220">
    <property type="entry name" value="S_TKc"/>
    <property type="match status" value="1"/>
</dbReference>
<organism evidence="5 6">
    <name type="scientific">candidate division CSSED10-310 bacterium</name>
    <dbReference type="NCBI Taxonomy" id="2855610"/>
    <lineage>
        <taxon>Bacteria</taxon>
        <taxon>Bacteria division CSSED10-310</taxon>
    </lineage>
</organism>
<proteinExistence type="predicted"/>
<evidence type="ECO:0000256" key="3">
    <source>
        <dbReference type="PROSITE-ProRule" id="PRU10141"/>
    </source>
</evidence>
<dbReference type="SUPFAM" id="SSF56112">
    <property type="entry name" value="Protein kinase-like (PK-like)"/>
    <property type="match status" value="1"/>
</dbReference>
<feature type="binding site" evidence="3">
    <location>
        <position position="40"/>
    </location>
    <ligand>
        <name>ATP</name>
        <dbReference type="ChEBI" id="CHEBI:30616"/>
    </ligand>
</feature>
<dbReference type="Gene3D" id="1.10.510.10">
    <property type="entry name" value="Transferase(Phosphotransferase) domain 1"/>
    <property type="match status" value="2"/>
</dbReference>
<dbReference type="InterPro" id="IPR041664">
    <property type="entry name" value="AAA_16"/>
</dbReference>
<reference evidence="5 6" key="1">
    <citation type="submission" date="2024-09" db="EMBL/GenBank/DDBJ databases">
        <title>Laminarin stimulates single cell rates of sulfate reduction while oxygen inhibits transcriptomic activity in coastal marine sediment.</title>
        <authorList>
            <person name="Lindsay M."/>
            <person name="Orcutt B."/>
            <person name="Emerson D."/>
            <person name="Stepanauskas R."/>
            <person name="D'Angelo T."/>
        </authorList>
    </citation>
    <scope>NUCLEOTIDE SEQUENCE [LARGE SCALE GENOMIC DNA]</scope>
    <source>
        <strain evidence="5">SAG AM-311-K15</strain>
    </source>
</reference>
<dbReference type="InterPro" id="IPR027417">
    <property type="entry name" value="P-loop_NTPase"/>
</dbReference>
<dbReference type="InterPro" id="IPR019734">
    <property type="entry name" value="TPR_rpt"/>
</dbReference>
<dbReference type="Pfam" id="PF13424">
    <property type="entry name" value="TPR_12"/>
    <property type="match status" value="3"/>
</dbReference>
<keyword evidence="6" id="KW-1185">Reference proteome</keyword>
<keyword evidence="5" id="KW-0808">Transferase</keyword>